<dbReference type="Gene3D" id="3.30.70.100">
    <property type="match status" value="1"/>
</dbReference>
<evidence type="ECO:0000313" key="1">
    <source>
        <dbReference type="EMBL" id="NJB65206.1"/>
    </source>
</evidence>
<dbReference type="EMBL" id="JAATIZ010000003">
    <property type="protein sequence ID" value="NJB65206.1"/>
    <property type="molecule type" value="Genomic_DNA"/>
</dbReference>
<reference evidence="1 2" key="1">
    <citation type="submission" date="2020-03" db="EMBL/GenBank/DDBJ databases">
        <title>Genomic Encyclopedia of Type Strains, Phase IV (KMG-IV): sequencing the most valuable type-strain genomes for metagenomic binning, comparative biology and taxonomic classification.</title>
        <authorList>
            <person name="Goeker M."/>
        </authorList>
    </citation>
    <scope>NUCLEOTIDE SEQUENCE [LARGE SCALE GENOMIC DNA]</scope>
    <source>
        <strain evidence="1 2">DSM 26613</strain>
    </source>
</reference>
<evidence type="ECO:0000313" key="2">
    <source>
        <dbReference type="Proteomes" id="UP000783934"/>
    </source>
</evidence>
<dbReference type="SUPFAM" id="SSF54909">
    <property type="entry name" value="Dimeric alpha+beta barrel"/>
    <property type="match status" value="1"/>
</dbReference>
<organism evidence="1 2">
    <name type="scientific">Paenalcaligenes hominis</name>
    <dbReference type="NCBI Taxonomy" id="643674"/>
    <lineage>
        <taxon>Bacteria</taxon>
        <taxon>Pseudomonadati</taxon>
        <taxon>Pseudomonadota</taxon>
        <taxon>Betaproteobacteria</taxon>
        <taxon>Burkholderiales</taxon>
        <taxon>Alcaligenaceae</taxon>
        <taxon>Paenalcaligenes</taxon>
    </lineage>
</organism>
<proteinExistence type="predicted"/>
<name>A0ABX0WR18_9BURK</name>
<keyword evidence="2" id="KW-1185">Reference proteome</keyword>
<dbReference type="InterPro" id="IPR014910">
    <property type="entry name" value="YdhR"/>
</dbReference>
<comment type="caution">
    <text evidence="1">The sequence shown here is derived from an EMBL/GenBank/DDBJ whole genome shotgun (WGS) entry which is preliminary data.</text>
</comment>
<sequence>MSYILYVDFPYSDHWGDAMTPAMQELAQSISHEPCLIWKI</sequence>
<accession>A0ABX0WR18</accession>
<dbReference type="InterPro" id="IPR011008">
    <property type="entry name" value="Dimeric_a/b-barrel"/>
</dbReference>
<protein>
    <submittedName>
        <fullName evidence="1">Uncharacterized protein</fullName>
    </submittedName>
</protein>
<dbReference type="Pfam" id="PF08803">
    <property type="entry name" value="ydhR"/>
    <property type="match status" value="1"/>
</dbReference>
<gene>
    <name evidence="1" type="ORF">GGR41_001455</name>
</gene>
<dbReference type="Proteomes" id="UP000783934">
    <property type="component" value="Unassembled WGS sequence"/>
</dbReference>
<dbReference type="RefSeq" id="WP_268235111.1">
    <property type="nucleotide sequence ID" value="NZ_BMCQ01000006.1"/>
</dbReference>